<dbReference type="EMBL" id="VMHH01000012">
    <property type="protein sequence ID" value="TSJ71155.1"/>
    <property type="molecule type" value="Genomic_DNA"/>
</dbReference>
<dbReference type="PROSITE" id="PS50931">
    <property type="entry name" value="HTH_LYSR"/>
    <property type="match status" value="1"/>
</dbReference>
<dbReference type="PRINTS" id="PR00039">
    <property type="entry name" value="HTHLYSR"/>
</dbReference>
<evidence type="ECO:0000313" key="7">
    <source>
        <dbReference type="EMBL" id="TSJ71155.1"/>
    </source>
</evidence>
<reference evidence="7 8" key="1">
    <citation type="submission" date="2019-07" db="EMBL/GenBank/DDBJ databases">
        <title>Draft genome of Corynebacterium godavarianum and other related strains.</title>
        <authorList>
            <person name="Bernier A.-M."/>
            <person name="Bernard K."/>
        </authorList>
    </citation>
    <scope>NUCLEOTIDE SEQUENCE [LARGE SCALE GENOMIC DNA]</scope>
    <source>
        <strain evidence="7 8">LMG 29598</strain>
    </source>
</reference>
<organism evidence="7 8">
    <name type="scientific">Corynebacterium godavarianum</name>
    <dbReference type="NCBI Taxonomy" id="2054421"/>
    <lineage>
        <taxon>Bacteria</taxon>
        <taxon>Bacillati</taxon>
        <taxon>Actinomycetota</taxon>
        <taxon>Actinomycetes</taxon>
        <taxon>Mycobacteriales</taxon>
        <taxon>Corynebacteriaceae</taxon>
        <taxon>Corynebacterium</taxon>
    </lineage>
</organism>
<evidence type="ECO:0000256" key="1">
    <source>
        <dbReference type="ARBA" id="ARBA00009437"/>
    </source>
</evidence>
<dbReference type="InterPro" id="IPR005119">
    <property type="entry name" value="LysR_subst-bd"/>
</dbReference>
<evidence type="ECO:0000259" key="6">
    <source>
        <dbReference type="PROSITE" id="PS50931"/>
    </source>
</evidence>
<sequence>MVERYLTSPAKCWFQRVHHQGVRSPPLGSGHMTTRPESLRHWEYFVAVAEEGSVTGAAERLGLTQSPVSQGLKRLESNLGLDLIRRSATGATLTEAGRSLLPQARILVRDATELQSMAHAIADAGAEVRVGLAPSVPPGIAFDLTSALRDVGRVSVHTAEVSQLVTRVGEGRLDCAVIEDPAPTGELSRGQLHEVPRLLAGPAEKPATWAALRGHTLLDNTAAVSPAAAGRLADAFFTIGLHPETELWPDRTVLAARLGAGGAMVLLTPDQLGGLPAFPMPAAFHLRLRCVVPPQRGGAVGKRDLRDVVDRALRRSLGRLGETG</sequence>
<keyword evidence="2" id="KW-0805">Transcription regulation</keyword>
<keyword evidence="8" id="KW-1185">Reference proteome</keyword>
<evidence type="ECO:0000256" key="3">
    <source>
        <dbReference type="ARBA" id="ARBA00023125"/>
    </source>
</evidence>
<dbReference type="Gene3D" id="3.40.190.10">
    <property type="entry name" value="Periplasmic binding protein-like II"/>
    <property type="match status" value="2"/>
</dbReference>
<gene>
    <name evidence="7" type="ORF">FPH17_10825</name>
</gene>
<comment type="caution">
    <text evidence="7">The sequence shown here is derived from an EMBL/GenBank/DDBJ whole genome shotgun (WGS) entry which is preliminary data.</text>
</comment>
<keyword evidence="3" id="KW-0238">DNA-binding</keyword>
<dbReference type="PANTHER" id="PTHR30346">
    <property type="entry name" value="TRANSCRIPTIONAL DUAL REGULATOR HCAR-RELATED"/>
    <property type="match status" value="1"/>
</dbReference>
<dbReference type="Proteomes" id="UP000320747">
    <property type="component" value="Unassembled WGS sequence"/>
</dbReference>
<dbReference type="Pfam" id="PF03466">
    <property type="entry name" value="LysR_substrate"/>
    <property type="match status" value="1"/>
</dbReference>
<dbReference type="Gene3D" id="1.10.10.10">
    <property type="entry name" value="Winged helix-like DNA-binding domain superfamily/Winged helix DNA-binding domain"/>
    <property type="match status" value="1"/>
</dbReference>
<dbReference type="InterPro" id="IPR036388">
    <property type="entry name" value="WH-like_DNA-bd_sf"/>
</dbReference>
<evidence type="ECO:0000256" key="4">
    <source>
        <dbReference type="ARBA" id="ARBA00023159"/>
    </source>
</evidence>
<dbReference type="SUPFAM" id="SSF53850">
    <property type="entry name" value="Periplasmic binding protein-like II"/>
    <property type="match status" value="1"/>
</dbReference>
<keyword evidence="4" id="KW-0010">Activator</keyword>
<evidence type="ECO:0000256" key="5">
    <source>
        <dbReference type="ARBA" id="ARBA00023163"/>
    </source>
</evidence>
<comment type="similarity">
    <text evidence="1">Belongs to the LysR transcriptional regulatory family.</text>
</comment>
<feature type="domain" description="HTH lysR-type" evidence="6">
    <location>
        <begin position="37"/>
        <end position="94"/>
    </location>
</feature>
<dbReference type="Pfam" id="PF00126">
    <property type="entry name" value="HTH_1"/>
    <property type="match status" value="1"/>
</dbReference>
<evidence type="ECO:0000256" key="2">
    <source>
        <dbReference type="ARBA" id="ARBA00023015"/>
    </source>
</evidence>
<accession>A0ABY3DYE2</accession>
<evidence type="ECO:0000313" key="8">
    <source>
        <dbReference type="Proteomes" id="UP000320747"/>
    </source>
</evidence>
<name>A0ABY3DYE2_9CORY</name>
<protein>
    <submittedName>
        <fullName evidence="7">LysR family transcriptional regulator</fullName>
    </submittedName>
</protein>
<dbReference type="InterPro" id="IPR000847">
    <property type="entry name" value="LysR_HTH_N"/>
</dbReference>
<keyword evidence="5" id="KW-0804">Transcription</keyword>
<dbReference type="PANTHER" id="PTHR30346:SF17">
    <property type="entry name" value="LYSR FAMILY TRANSCRIPTIONAL REGULATOR"/>
    <property type="match status" value="1"/>
</dbReference>
<proteinExistence type="inferred from homology"/>
<dbReference type="InterPro" id="IPR036390">
    <property type="entry name" value="WH_DNA-bd_sf"/>
</dbReference>
<dbReference type="SUPFAM" id="SSF46785">
    <property type="entry name" value="Winged helix' DNA-binding domain"/>
    <property type="match status" value="1"/>
</dbReference>